<dbReference type="OrthoDB" id="9760256at2"/>
<dbReference type="Pfam" id="PF00289">
    <property type="entry name" value="Biotin_carb_N"/>
    <property type="match status" value="1"/>
</dbReference>
<evidence type="ECO:0000256" key="2">
    <source>
        <dbReference type="ARBA" id="ARBA00013263"/>
    </source>
</evidence>
<keyword evidence="5 7" id="KW-0067">ATP-binding</keyword>
<evidence type="ECO:0000256" key="5">
    <source>
        <dbReference type="ARBA" id="ARBA00022840"/>
    </source>
</evidence>
<keyword evidence="12" id="KW-1185">Reference proteome</keyword>
<dbReference type="InterPro" id="IPR051602">
    <property type="entry name" value="ACC_Biotin_Carboxylase"/>
</dbReference>
<dbReference type="Pfam" id="PF02785">
    <property type="entry name" value="Biotin_carb_C"/>
    <property type="match status" value="1"/>
</dbReference>
<accession>A0A511DFB8</accession>
<feature type="region of interest" description="Disordered" evidence="8">
    <location>
        <begin position="294"/>
        <end position="322"/>
    </location>
</feature>
<sequence>MASPALSATQVEARPLRRVLVANRGEIAVRVVKACRSLGIESVVVTSTVDRDGMAARLADRAVCIGPPSAGQSYLAIPSVLSAALGTGCDAVHPGYGFLSENPEFAAACVNEGLTFVGPRPEAVAQAGDKARARELARTAGIPTLDGSPILETTADAVAAADALGYPVLVKAAAGGGGRGMSVVEDEAQLRSRFVAAAEEARSAFGDGRVYLERFVRNARHIEVQVLGDKHGTVVHVGERDCTLQRRHQKVVEESPAPNIPDDVRRDIRRSGVAFARALELDSAGTVEFIYDADSSDETGPAGSSEETGPAGSSDETGPAGRQPYAFLEFNARIQVEHPVSELVSGIDLVAAQLRVAGGAPLGFTQDDVEVTGHAVEVRITTEDPARGFVPHPGTVSVWEPPTGEGIRVDSHCEPGYVVTPYYDSLLAKIIAFGPDRDTAIDRMLAALDALRVEGVPTTREFCRAALDHPDFRAGRVTTNWIAEHGLPHYLETRR</sequence>
<dbReference type="SUPFAM" id="SSF52440">
    <property type="entry name" value="PreATP-grasp domain"/>
    <property type="match status" value="1"/>
</dbReference>
<dbReference type="EMBL" id="BJVJ01000019">
    <property type="protein sequence ID" value="GEL23479.1"/>
    <property type="molecule type" value="Genomic_DNA"/>
</dbReference>
<feature type="domain" description="ATP-grasp" evidence="9">
    <location>
        <begin position="134"/>
        <end position="358"/>
    </location>
</feature>
<reference evidence="11 12" key="1">
    <citation type="submission" date="2019-07" db="EMBL/GenBank/DDBJ databases">
        <title>Whole genome shotgun sequence of Pseudonocardia sulfidoxydans NBRC 16205.</title>
        <authorList>
            <person name="Hosoyama A."/>
            <person name="Uohara A."/>
            <person name="Ohji S."/>
            <person name="Ichikawa N."/>
        </authorList>
    </citation>
    <scope>NUCLEOTIDE SEQUENCE [LARGE SCALE GENOMIC DNA]</scope>
    <source>
        <strain evidence="11 12">NBRC 16205</strain>
    </source>
</reference>
<dbReference type="GO" id="GO:0004075">
    <property type="term" value="F:biotin carboxylase activity"/>
    <property type="evidence" value="ECO:0007669"/>
    <property type="project" value="UniProtKB-EC"/>
</dbReference>
<evidence type="ECO:0000259" key="9">
    <source>
        <dbReference type="PROSITE" id="PS50975"/>
    </source>
</evidence>
<comment type="catalytic activity">
    <reaction evidence="6">
        <text>N(6)-biotinyl-L-lysyl-[protein] + hydrogencarbonate + ATP = N(6)-carboxybiotinyl-L-lysyl-[protein] + ADP + phosphate + H(+)</text>
        <dbReference type="Rhea" id="RHEA:13501"/>
        <dbReference type="Rhea" id="RHEA-COMP:10505"/>
        <dbReference type="Rhea" id="RHEA-COMP:10506"/>
        <dbReference type="ChEBI" id="CHEBI:15378"/>
        <dbReference type="ChEBI" id="CHEBI:17544"/>
        <dbReference type="ChEBI" id="CHEBI:30616"/>
        <dbReference type="ChEBI" id="CHEBI:43474"/>
        <dbReference type="ChEBI" id="CHEBI:83144"/>
        <dbReference type="ChEBI" id="CHEBI:83145"/>
        <dbReference type="ChEBI" id="CHEBI:456216"/>
        <dbReference type="EC" id="6.3.4.14"/>
    </reaction>
</comment>
<evidence type="ECO:0000259" key="10">
    <source>
        <dbReference type="PROSITE" id="PS50979"/>
    </source>
</evidence>
<dbReference type="PROSITE" id="PS00866">
    <property type="entry name" value="CPSASE_1"/>
    <property type="match status" value="1"/>
</dbReference>
<evidence type="ECO:0000256" key="8">
    <source>
        <dbReference type="SAM" id="MobiDB-lite"/>
    </source>
</evidence>
<dbReference type="EC" id="6.3.4.14" evidence="2"/>
<name>A0A511DFB8_9PSEU</name>
<dbReference type="Gene3D" id="3.30.470.20">
    <property type="entry name" value="ATP-grasp fold, B domain"/>
    <property type="match status" value="1"/>
</dbReference>
<dbReference type="PROSITE" id="PS50975">
    <property type="entry name" value="ATP_GRASP"/>
    <property type="match status" value="1"/>
</dbReference>
<comment type="caution">
    <text evidence="11">The sequence shown here is derived from an EMBL/GenBank/DDBJ whole genome shotgun (WGS) entry which is preliminary data.</text>
</comment>
<proteinExistence type="predicted"/>
<evidence type="ECO:0000256" key="7">
    <source>
        <dbReference type="PROSITE-ProRule" id="PRU00409"/>
    </source>
</evidence>
<dbReference type="InterPro" id="IPR016185">
    <property type="entry name" value="PreATP-grasp_dom_sf"/>
</dbReference>
<evidence type="ECO:0000313" key="11">
    <source>
        <dbReference type="EMBL" id="GEL23479.1"/>
    </source>
</evidence>
<dbReference type="AlphaFoldDB" id="A0A511DFB8"/>
<keyword evidence="3" id="KW-0436">Ligase</keyword>
<organism evidence="11 12">
    <name type="scientific">Pseudonocardia sulfidoxydans NBRC 16205</name>
    <dbReference type="NCBI Taxonomy" id="1223511"/>
    <lineage>
        <taxon>Bacteria</taxon>
        <taxon>Bacillati</taxon>
        <taxon>Actinomycetota</taxon>
        <taxon>Actinomycetes</taxon>
        <taxon>Pseudonocardiales</taxon>
        <taxon>Pseudonocardiaceae</taxon>
        <taxon>Pseudonocardia</taxon>
    </lineage>
</organism>
<dbReference type="RefSeq" id="WP_147106642.1">
    <property type="nucleotide sequence ID" value="NZ_BJVJ01000019.1"/>
</dbReference>
<dbReference type="InterPro" id="IPR011054">
    <property type="entry name" value="Rudment_hybrid_motif"/>
</dbReference>
<dbReference type="PROSITE" id="PS50979">
    <property type="entry name" value="BC"/>
    <property type="match status" value="1"/>
</dbReference>
<comment type="function">
    <text evidence="1">This protein is a component of the acetyl coenzyme A carboxylase complex; first, biotin carboxylase catalyzes the carboxylation of the carrier protein and then the transcarboxylase transfers the carboxyl group to form malonyl-CoA.</text>
</comment>
<keyword evidence="4 7" id="KW-0547">Nucleotide-binding</keyword>
<dbReference type="SUPFAM" id="SSF51246">
    <property type="entry name" value="Rudiment single hybrid motif"/>
    <property type="match status" value="1"/>
</dbReference>
<protein>
    <recommendedName>
        <fullName evidence="2">biotin carboxylase</fullName>
        <ecNumber evidence="2">6.3.4.14</ecNumber>
    </recommendedName>
</protein>
<dbReference type="SUPFAM" id="SSF56059">
    <property type="entry name" value="Glutathione synthetase ATP-binding domain-like"/>
    <property type="match status" value="1"/>
</dbReference>
<evidence type="ECO:0000256" key="3">
    <source>
        <dbReference type="ARBA" id="ARBA00022598"/>
    </source>
</evidence>
<dbReference type="InterPro" id="IPR005479">
    <property type="entry name" value="CPAse_ATP-bd"/>
</dbReference>
<dbReference type="SMART" id="SM00878">
    <property type="entry name" value="Biotin_carb_C"/>
    <property type="match status" value="1"/>
</dbReference>
<dbReference type="GO" id="GO:0046872">
    <property type="term" value="F:metal ion binding"/>
    <property type="evidence" value="ECO:0007669"/>
    <property type="project" value="InterPro"/>
</dbReference>
<feature type="domain" description="Biotin carboxylation" evidence="10">
    <location>
        <begin position="15"/>
        <end position="487"/>
    </location>
</feature>
<dbReference type="GO" id="GO:0005524">
    <property type="term" value="F:ATP binding"/>
    <property type="evidence" value="ECO:0007669"/>
    <property type="project" value="UniProtKB-UniRule"/>
</dbReference>
<dbReference type="PANTHER" id="PTHR48095:SF2">
    <property type="entry name" value="BIOTIN CARBOXYLASE, CHLOROPLASTIC"/>
    <property type="match status" value="1"/>
</dbReference>
<evidence type="ECO:0000256" key="1">
    <source>
        <dbReference type="ARBA" id="ARBA00003761"/>
    </source>
</evidence>
<gene>
    <name evidence="11" type="primary">accC</name>
    <name evidence="11" type="ORF">PSU4_24330</name>
</gene>
<evidence type="ECO:0000256" key="6">
    <source>
        <dbReference type="ARBA" id="ARBA00048600"/>
    </source>
</evidence>
<evidence type="ECO:0000256" key="4">
    <source>
        <dbReference type="ARBA" id="ARBA00022741"/>
    </source>
</evidence>
<dbReference type="Pfam" id="PF02786">
    <property type="entry name" value="CPSase_L_D2"/>
    <property type="match status" value="2"/>
</dbReference>
<dbReference type="InterPro" id="IPR005481">
    <property type="entry name" value="BC-like_N"/>
</dbReference>
<evidence type="ECO:0000313" key="12">
    <source>
        <dbReference type="Proteomes" id="UP000321685"/>
    </source>
</evidence>
<dbReference type="InterPro" id="IPR011764">
    <property type="entry name" value="Biotin_carboxylation_dom"/>
</dbReference>
<dbReference type="InterPro" id="IPR005482">
    <property type="entry name" value="Biotin_COase_C"/>
</dbReference>
<dbReference type="InterPro" id="IPR011761">
    <property type="entry name" value="ATP-grasp"/>
</dbReference>
<dbReference type="Proteomes" id="UP000321685">
    <property type="component" value="Unassembled WGS sequence"/>
</dbReference>
<dbReference type="PANTHER" id="PTHR48095">
    <property type="entry name" value="PYRUVATE CARBOXYLASE SUBUNIT A"/>
    <property type="match status" value="1"/>
</dbReference>